<comment type="caution">
    <text evidence="7">The sequence shown here is derived from an EMBL/GenBank/DDBJ whole genome shotgun (WGS) entry which is preliminary data.</text>
</comment>
<keyword evidence="2 5" id="KW-0812">Transmembrane</keyword>
<dbReference type="Proteomes" id="UP001595900">
    <property type="component" value="Unassembled WGS sequence"/>
</dbReference>
<dbReference type="EMBL" id="JBHSCN010000001">
    <property type="protein sequence ID" value="MFC4241786.1"/>
    <property type="molecule type" value="Genomic_DNA"/>
</dbReference>
<sequence>MTTSSEVPRSPQMAASSFRGAPSELAGPKVWLLSVGHAVDDLYQGAVPALIPFFVAARHWDYSTASGITVAATVLSALIQPAFGVITDRRRLPWLVPLGMALAGIGIALSGLSGSYAITLLAVALSGVGVAAYHPESARLARDAARGSHVAMSWFSLGGNIGFALGPLLVPLVLIPLGISGTLPLAVPAIIWALVTAGALRRRITPPTNSTQTGATTTASAQPAALAKKDDWKGFGTLVVPVIARSILTAGFGTFLALFVEHRLHTGTNVGEAALITFYGVGAVGTLLGGRLAKRFGRIPTIRAAYAATILFTLGVWLIPGPAVFLAIAATAVAAYVPFSIHVTLGQDFLPNHVGTASGVTLGLAVSVGGLLAPVLGVIADHAGLSMSIATLVLMPVVAALVGLRLHEPN</sequence>
<feature type="transmembrane region" description="Helical" evidence="5">
    <location>
        <begin position="385"/>
        <end position="404"/>
    </location>
</feature>
<feature type="transmembrane region" description="Helical" evidence="5">
    <location>
        <begin position="238"/>
        <end position="260"/>
    </location>
</feature>
<evidence type="ECO:0000256" key="5">
    <source>
        <dbReference type="SAM" id="Phobius"/>
    </source>
</evidence>
<feature type="transmembrane region" description="Helical" evidence="5">
    <location>
        <begin position="154"/>
        <end position="175"/>
    </location>
</feature>
<organism evidence="7 8">
    <name type="scientific">Gryllotalpicola reticulitermitis</name>
    <dbReference type="NCBI Taxonomy" id="1184153"/>
    <lineage>
        <taxon>Bacteria</taxon>
        <taxon>Bacillati</taxon>
        <taxon>Actinomycetota</taxon>
        <taxon>Actinomycetes</taxon>
        <taxon>Micrococcales</taxon>
        <taxon>Microbacteriaceae</taxon>
        <taxon>Gryllotalpicola</taxon>
    </lineage>
</organism>
<dbReference type="RefSeq" id="WP_390226533.1">
    <property type="nucleotide sequence ID" value="NZ_JBHSCN010000001.1"/>
</dbReference>
<name>A0ABV8Q0J5_9MICO</name>
<comment type="subcellular location">
    <subcellularLocation>
        <location evidence="1">Cell membrane</location>
        <topology evidence="1">Multi-pass membrane protein</topology>
    </subcellularLocation>
</comment>
<proteinExistence type="predicted"/>
<dbReference type="SUPFAM" id="SSF103473">
    <property type="entry name" value="MFS general substrate transporter"/>
    <property type="match status" value="1"/>
</dbReference>
<evidence type="ECO:0000256" key="3">
    <source>
        <dbReference type="ARBA" id="ARBA00022989"/>
    </source>
</evidence>
<evidence type="ECO:0000313" key="8">
    <source>
        <dbReference type="Proteomes" id="UP001595900"/>
    </source>
</evidence>
<protein>
    <submittedName>
        <fullName evidence="7">MFS transporter</fullName>
    </submittedName>
</protein>
<keyword evidence="3 5" id="KW-1133">Transmembrane helix</keyword>
<dbReference type="InterPro" id="IPR036259">
    <property type="entry name" value="MFS_trans_sf"/>
</dbReference>
<feature type="transmembrane region" description="Helical" evidence="5">
    <location>
        <begin position="272"/>
        <end position="290"/>
    </location>
</feature>
<feature type="transmembrane region" description="Helical" evidence="5">
    <location>
        <begin position="62"/>
        <end position="80"/>
    </location>
</feature>
<keyword evidence="4 5" id="KW-0472">Membrane</keyword>
<dbReference type="Gene3D" id="1.20.1250.20">
    <property type="entry name" value="MFS general substrate transporter like domains"/>
    <property type="match status" value="2"/>
</dbReference>
<evidence type="ECO:0000256" key="2">
    <source>
        <dbReference type="ARBA" id="ARBA00022692"/>
    </source>
</evidence>
<dbReference type="InterPro" id="IPR011701">
    <property type="entry name" value="MFS"/>
</dbReference>
<dbReference type="PANTHER" id="PTHR43129">
    <property type="entry name" value="FOSMIDOMYCIN RESISTANCE PROTEIN"/>
    <property type="match status" value="1"/>
</dbReference>
<dbReference type="CDD" id="cd17478">
    <property type="entry name" value="MFS_FsR"/>
    <property type="match status" value="1"/>
</dbReference>
<dbReference type="InterPro" id="IPR020846">
    <property type="entry name" value="MFS_dom"/>
</dbReference>
<evidence type="ECO:0000256" key="1">
    <source>
        <dbReference type="ARBA" id="ARBA00004651"/>
    </source>
</evidence>
<gene>
    <name evidence="7" type="ORF">ACFOYW_00245</name>
</gene>
<evidence type="ECO:0000256" key="4">
    <source>
        <dbReference type="ARBA" id="ARBA00023136"/>
    </source>
</evidence>
<feature type="transmembrane region" description="Helical" evidence="5">
    <location>
        <begin position="325"/>
        <end position="345"/>
    </location>
</feature>
<evidence type="ECO:0000313" key="7">
    <source>
        <dbReference type="EMBL" id="MFC4241786.1"/>
    </source>
</evidence>
<reference evidence="8" key="1">
    <citation type="journal article" date="2019" name="Int. J. Syst. Evol. Microbiol.">
        <title>The Global Catalogue of Microorganisms (GCM) 10K type strain sequencing project: providing services to taxonomists for standard genome sequencing and annotation.</title>
        <authorList>
            <consortium name="The Broad Institute Genomics Platform"/>
            <consortium name="The Broad Institute Genome Sequencing Center for Infectious Disease"/>
            <person name="Wu L."/>
            <person name="Ma J."/>
        </authorList>
    </citation>
    <scope>NUCLEOTIDE SEQUENCE [LARGE SCALE GENOMIC DNA]</scope>
    <source>
        <strain evidence="8">CGMCC 1.10363</strain>
    </source>
</reference>
<dbReference type="PROSITE" id="PS50850">
    <property type="entry name" value="MFS"/>
    <property type="match status" value="1"/>
</dbReference>
<feature type="transmembrane region" description="Helical" evidence="5">
    <location>
        <begin position="115"/>
        <end position="133"/>
    </location>
</feature>
<feature type="transmembrane region" description="Helical" evidence="5">
    <location>
        <begin position="302"/>
        <end position="319"/>
    </location>
</feature>
<keyword evidence="8" id="KW-1185">Reference proteome</keyword>
<dbReference type="Pfam" id="PF07690">
    <property type="entry name" value="MFS_1"/>
    <property type="match status" value="1"/>
</dbReference>
<feature type="domain" description="Major facilitator superfamily (MFS) profile" evidence="6">
    <location>
        <begin position="29"/>
        <end position="410"/>
    </location>
</feature>
<evidence type="ECO:0000259" key="6">
    <source>
        <dbReference type="PROSITE" id="PS50850"/>
    </source>
</evidence>
<feature type="transmembrane region" description="Helical" evidence="5">
    <location>
        <begin position="181"/>
        <end position="200"/>
    </location>
</feature>
<feature type="transmembrane region" description="Helical" evidence="5">
    <location>
        <begin position="357"/>
        <end position="379"/>
    </location>
</feature>
<accession>A0ABV8Q0J5</accession>
<dbReference type="PANTHER" id="PTHR43129:SF1">
    <property type="entry name" value="FOSMIDOMYCIN RESISTANCE PROTEIN"/>
    <property type="match status" value="1"/>
</dbReference>
<feature type="transmembrane region" description="Helical" evidence="5">
    <location>
        <begin position="92"/>
        <end position="109"/>
    </location>
</feature>